<evidence type="ECO:0000256" key="6">
    <source>
        <dbReference type="PROSITE-ProRule" id="PRU00169"/>
    </source>
</evidence>
<organism evidence="10 11">
    <name type="scientific">Cohaesibacter celericrescens</name>
    <dbReference type="NCBI Taxonomy" id="2067669"/>
    <lineage>
        <taxon>Bacteria</taxon>
        <taxon>Pseudomonadati</taxon>
        <taxon>Pseudomonadota</taxon>
        <taxon>Alphaproteobacteria</taxon>
        <taxon>Hyphomicrobiales</taxon>
        <taxon>Cohaesibacteraceae</taxon>
    </lineage>
</organism>
<dbReference type="GO" id="GO:0006355">
    <property type="term" value="P:regulation of DNA-templated transcription"/>
    <property type="evidence" value="ECO:0007669"/>
    <property type="project" value="InterPro"/>
</dbReference>
<dbReference type="Proteomes" id="UP000234881">
    <property type="component" value="Unassembled WGS sequence"/>
</dbReference>
<evidence type="ECO:0000256" key="2">
    <source>
        <dbReference type="ARBA" id="ARBA00023012"/>
    </source>
</evidence>
<dbReference type="SMART" id="SM00448">
    <property type="entry name" value="REC"/>
    <property type="match status" value="1"/>
</dbReference>
<evidence type="ECO:0000256" key="3">
    <source>
        <dbReference type="ARBA" id="ARBA00023015"/>
    </source>
</evidence>
<comment type="caution">
    <text evidence="10">The sequence shown here is derived from an EMBL/GenBank/DDBJ whole genome shotgun (WGS) entry which is preliminary data.</text>
</comment>
<evidence type="ECO:0000256" key="4">
    <source>
        <dbReference type="ARBA" id="ARBA00023125"/>
    </source>
</evidence>
<dbReference type="CDD" id="cd00383">
    <property type="entry name" value="trans_reg_C"/>
    <property type="match status" value="1"/>
</dbReference>
<dbReference type="RefSeq" id="WP_101532228.1">
    <property type="nucleotide sequence ID" value="NZ_JBFHIU010000016.1"/>
</dbReference>
<dbReference type="FunFam" id="3.40.50.2300:FF:000001">
    <property type="entry name" value="DNA-binding response regulator PhoB"/>
    <property type="match status" value="1"/>
</dbReference>
<dbReference type="InterPro" id="IPR036388">
    <property type="entry name" value="WH-like_DNA-bd_sf"/>
</dbReference>
<dbReference type="EMBL" id="PKUQ01000001">
    <property type="protein sequence ID" value="PLW79146.1"/>
    <property type="molecule type" value="Genomic_DNA"/>
</dbReference>
<dbReference type="GO" id="GO:0000976">
    <property type="term" value="F:transcription cis-regulatory region binding"/>
    <property type="evidence" value="ECO:0007669"/>
    <property type="project" value="TreeGrafter"/>
</dbReference>
<evidence type="ECO:0000256" key="7">
    <source>
        <dbReference type="PROSITE-ProRule" id="PRU01091"/>
    </source>
</evidence>
<gene>
    <name evidence="10" type="ORF">C0081_02660</name>
</gene>
<evidence type="ECO:0000256" key="1">
    <source>
        <dbReference type="ARBA" id="ARBA00022553"/>
    </source>
</evidence>
<dbReference type="PROSITE" id="PS51755">
    <property type="entry name" value="OMPR_PHOB"/>
    <property type="match status" value="1"/>
</dbReference>
<keyword evidence="11" id="KW-1185">Reference proteome</keyword>
<sequence>MSSREQTLPDNAQHLLVIDDDSRIRNLLQRFLSKNGYRVSTAQNAQEARNTIAGLSFDLLILDVMMPGENGMELAADLRTTNQVPILMLTARAESESRIQGLEIGVDDYLSKPFEPRELLLRIRNILKRHNLQTSAPVEEVTFGPFCFKLERQELICGDDVIRLTDRERELLYLFASQPGATVRRTALAGDDGTGERTVDVQINRLRRKIEPDPSNPIYLQTIRGIGYRLLTD</sequence>
<keyword evidence="3" id="KW-0805">Transcription regulation</keyword>
<keyword evidence="2" id="KW-0902">Two-component regulatory system</keyword>
<name>A0A2N5XXB1_9HYPH</name>
<dbReference type="PANTHER" id="PTHR48111:SF4">
    <property type="entry name" value="DNA-BINDING DUAL TRANSCRIPTIONAL REGULATOR OMPR"/>
    <property type="match status" value="1"/>
</dbReference>
<dbReference type="Gene3D" id="1.10.10.10">
    <property type="entry name" value="Winged helix-like DNA-binding domain superfamily/Winged helix DNA-binding domain"/>
    <property type="match status" value="1"/>
</dbReference>
<protein>
    <submittedName>
        <fullName evidence="10">DNA-binding response regulator</fullName>
    </submittedName>
</protein>
<dbReference type="InterPro" id="IPR001867">
    <property type="entry name" value="OmpR/PhoB-type_DNA-bd"/>
</dbReference>
<dbReference type="GO" id="GO:0005829">
    <property type="term" value="C:cytosol"/>
    <property type="evidence" value="ECO:0007669"/>
    <property type="project" value="TreeGrafter"/>
</dbReference>
<evidence type="ECO:0000256" key="5">
    <source>
        <dbReference type="ARBA" id="ARBA00023163"/>
    </source>
</evidence>
<keyword evidence="4 7" id="KW-0238">DNA-binding</keyword>
<dbReference type="SMART" id="SM00862">
    <property type="entry name" value="Trans_reg_C"/>
    <property type="match status" value="1"/>
</dbReference>
<dbReference type="PROSITE" id="PS50110">
    <property type="entry name" value="RESPONSE_REGULATORY"/>
    <property type="match status" value="1"/>
</dbReference>
<dbReference type="SUPFAM" id="SSF52172">
    <property type="entry name" value="CheY-like"/>
    <property type="match status" value="1"/>
</dbReference>
<feature type="domain" description="OmpR/PhoB-type" evidence="9">
    <location>
        <begin position="138"/>
        <end position="232"/>
    </location>
</feature>
<dbReference type="Gene3D" id="6.10.250.690">
    <property type="match status" value="1"/>
</dbReference>
<dbReference type="PANTHER" id="PTHR48111">
    <property type="entry name" value="REGULATOR OF RPOS"/>
    <property type="match status" value="1"/>
</dbReference>
<evidence type="ECO:0000259" key="9">
    <source>
        <dbReference type="PROSITE" id="PS51755"/>
    </source>
</evidence>
<dbReference type="GO" id="GO:0032993">
    <property type="term" value="C:protein-DNA complex"/>
    <property type="evidence" value="ECO:0007669"/>
    <property type="project" value="TreeGrafter"/>
</dbReference>
<dbReference type="OrthoDB" id="9784252at2"/>
<dbReference type="InterPro" id="IPR011006">
    <property type="entry name" value="CheY-like_superfamily"/>
</dbReference>
<keyword evidence="1 6" id="KW-0597">Phosphoprotein</keyword>
<dbReference type="Pfam" id="PF00072">
    <property type="entry name" value="Response_reg"/>
    <property type="match status" value="1"/>
</dbReference>
<dbReference type="Pfam" id="PF00486">
    <property type="entry name" value="Trans_reg_C"/>
    <property type="match status" value="1"/>
</dbReference>
<dbReference type="GO" id="GO:0000156">
    <property type="term" value="F:phosphorelay response regulator activity"/>
    <property type="evidence" value="ECO:0007669"/>
    <property type="project" value="TreeGrafter"/>
</dbReference>
<dbReference type="CDD" id="cd17574">
    <property type="entry name" value="REC_OmpR"/>
    <property type="match status" value="1"/>
</dbReference>
<keyword evidence="5" id="KW-0804">Transcription</keyword>
<accession>A0A2N5XXB1</accession>
<feature type="modified residue" description="4-aspartylphosphate" evidence="6">
    <location>
        <position position="63"/>
    </location>
</feature>
<evidence type="ECO:0000313" key="11">
    <source>
        <dbReference type="Proteomes" id="UP000234881"/>
    </source>
</evidence>
<dbReference type="Gene3D" id="3.40.50.2300">
    <property type="match status" value="1"/>
</dbReference>
<dbReference type="InterPro" id="IPR039420">
    <property type="entry name" value="WalR-like"/>
</dbReference>
<dbReference type="AlphaFoldDB" id="A0A2N5XXB1"/>
<feature type="domain" description="Response regulatory" evidence="8">
    <location>
        <begin position="14"/>
        <end position="127"/>
    </location>
</feature>
<proteinExistence type="predicted"/>
<evidence type="ECO:0000313" key="10">
    <source>
        <dbReference type="EMBL" id="PLW79146.1"/>
    </source>
</evidence>
<feature type="DNA-binding region" description="OmpR/PhoB-type" evidence="7">
    <location>
        <begin position="138"/>
        <end position="232"/>
    </location>
</feature>
<reference evidence="10 11" key="1">
    <citation type="submission" date="2018-01" db="EMBL/GenBank/DDBJ databases">
        <title>The draft genome sequence of Cohaesibacter sp. H1304.</title>
        <authorList>
            <person name="Wang N.-N."/>
            <person name="Du Z.-J."/>
        </authorList>
    </citation>
    <scope>NUCLEOTIDE SEQUENCE [LARGE SCALE GENOMIC DNA]</scope>
    <source>
        <strain evidence="10 11">H1304</strain>
    </source>
</reference>
<dbReference type="InterPro" id="IPR001789">
    <property type="entry name" value="Sig_transdc_resp-reg_receiver"/>
</dbReference>
<evidence type="ECO:0000259" key="8">
    <source>
        <dbReference type="PROSITE" id="PS50110"/>
    </source>
</evidence>